<reference evidence="8 9" key="1">
    <citation type="submission" date="2018-08" db="EMBL/GenBank/DDBJ databases">
        <title>Sequencing the genomes of 1000 actinobacteria strains.</title>
        <authorList>
            <person name="Klenk H.-P."/>
        </authorList>
    </citation>
    <scope>NUCLEOTIDE SEQUENCE [LARGE SCALE GENOMIC DNA]</scope>
    <source>
        <strain evidence="8 9">DSM 44099</strain>
    </source>
</reference>
<dbReference type="OrthoDB" id="4335859at2"/>
<keyword evidence="5 6" id="KW-0472">Membrane</keyword>
<dbReference type="InterPro" id="IPR050189">
    <property type="entry name" value="MFS_Efflux_Transporters"/>
</dbReference>
<accession>A0A3D9ZWR6</accession>
<dbReference type="SUPFAM" id="SSF103473">
    <property type="entry name" value="MFS general substrate transporter"/>
    <property type="match status" value="1"/>
</dbReference>
<evidence type="ECO:0000256" key="2">
    <source>
        <dbReference type="ARBA" id="ARBA00022475"/>
    </source>
</evidence>
<protein>
    <submittedName>
        <fullName evidence="8">DHA1 family L-arabinose/isopropyl-beta-D-thiogalactopyranoside export protein-like MFS transporter/DHA1 family inner membrane transport protein</fullName>
    </submittedName>
</protein>
<organism evidence="8 9">
    <name type="scientific">Asanoa ferruginea</name>
    <dbReference type="NCBI Taxonomy" id="53367"/>
    <lineage>
        <taxon>Bacteria</taxon>
        <taxon>Bacillati</taxon>
        <taxon>Actinomycetota</taxon>
        <taxon>Actinomycetes</taxon>
        <taxon>Micromonosporales</taxon>
        <taxon>Micromonosporaceae</taxon>
        <taxon>Asanoa</taxon>
    </lineage>
</organism>
<dbReference type="PANTHER" id="PTHR43124">
    <property type="entry name" value="PURINE EFFLUX PUMP PBUE"/>
    <property type="match status" value="1"/>
</dbReference>
<evidence type="ECO:0000256" key="3">
    <source>
        <dbReference type="ARBA" id="ARBA00022692"/>
    </source>
</evidence>
<keyword evidence="4 6" id="KW-1133">Transmembrane helix</keyword>
<gene>
    <name evidence="8" type="ORF">DFJ67_7554</name>
</gene>
<feature type="transmembrane region" description="Helical" evidence="6">
    <location>
        <begin position="165"/>
        <end position="187"/>
    </location>
</feature>
<dbReference type="CDD" id="cd17324">
    <property type="entry name" value="MFS_NepI_like"/>
    <property type="match status" value="1"/>
</dbReference>
<evidence type="ECO:0000313" key="9">
    <source>
        <dbReference type="Proteomes" id="UP000256913"/>
    </source>
</evidence>
<dbReference type="InterPro" id="IPR020846">
    <property type="entry name" value="MFS_dom"/>
</dbReference>
<keyword evidence="3 6" id="KW-0812">Transmembrane</keyword>
<comment type="subcellular location">
    <subcellularLocation>
        <location evidence="1">Cell membrane</location>
        <topology evidence="1">Multi-pass membrane protein</topology>
    </subcellularLocation>
</comment>
<dbReference type="InterPro" id="IPR036259">
    <property type="entry name" value="MFS_trans_sf"/>
</dbReference>
<feature type="transmembrane region" description="Helical" evidence="6">
    <location>
        <begin position="361"/>
        <end position="379"/>
    </location>
</feature>
<comment type="caution">
    <text evidence="8">The sequence shown here is derived from an EMBL/GenBank/DDBJ whole genome shotgun (WGS) entry which is preliminary data.</text>
</comment>
<dbReference type="PANTHER" id="PTHR43124:SF4">
    <property type="entry name" value="SUGAR EFFLUX TRANSPORTER"/>
    <property type="match status" value="1"/>
</dbReference>
<proteinExistence type="predicted"/>
<feature type="transmembrane region" description="Helical" evidence="6">
    <location>
        <begin position="337"/>
        <end position="355"/>
    </location>
</feature>
<name>A0A3D9ZWR6_9ACTN</name>
<dbReference type="PROSITE" id="PS50850">
    <property type="entry name" value="MFS"/>
    <property type="match status" value="1"/>
</dbReference>
<feature type="transmembrane region" description="Helical" evidence="6">
    <location>
        <begin position="47"/>
        <end position="67"/>
    </location>
</feature>
<feature type="transmembrane region" description="Helical" evidence="6">
    <location>
        <begin position="297"/>
        <end position="316"/>
    </location>
</feature>
<evidence type="ECO:0000313" key="8">
    <source>
        <dbReference type="EMBL" id="REG01470.1"/>
    </source>
</evidence>
<evidence type="ECO:0000256" key="6">
    <source>
        <dbReference type="SAM" id="Phobius"/>
    </source>
</evidence>
<dbReference type="Proteomes" id="UP000256913">
    <property type="component" value="Unassembled WGS sequence"/>
</dbReference>
<sequence length="412" mass="41527">MAPQLSPARATAALVALSLAAFAYVTTELLPIGLLTLIAPDLHRSRSAVGLLVTGYAFVVVIASLPLAHLTKRIPRRRLLAGTFVVFTLATALSAFAHSYWLLAGARLATAATQALFWSVIGSTVTGLFPADVRGRIVARFSVGPALAPVLGVPLGTWIGQQAGWRTAFAVMAVVGLLTGIVVTALLPSFAPADGGAARGTAPDPRGYRTLLVVTAVGITGYLTAQTYITPFLLDVTGFPASSLSVLLLVSGAAGVLGTMIVGRFIDSRPVVAIAAPLALVGGTLLLLYAFGPVKPLTVGLLALAGLGFSALAAAVQGRTLQLAPGNTDVASAGMGSAFNAGIASGSLLGGALLPSAGARPLALVGGLLALTALSVALFDARRHPAPAKGPVRPAIEGVAECDDDQATAVAR</sequence>
<dbReference type="RefSeq" id="WP_116073756.1">
    <property type="nucleotide sequence ID" value="NZ_BONB01000012.1"/>
</dbReference>
<evidence type="ECO:0000259" key="7">
    <source>
        <dbReference type="PROSITE" id="PS50850"/>
    </source>
</evidence>
<evidence type="ECO:0000256" key="5">
    <source>
        <dbReference type="ARBA" id="ARBA00023136"/>
    </source>
</evidence>
<keyword evidence="2" id="KW-1003">Cell membrane</keyword>
<dbReference type="Gene3D" id="1.20.1250.20">
    <property type="entry name" value="MFS general substrate transporter like domains"/>
    <property type="match status" value="2"/>
</dbReference>
<feature type="transmembrane region" description="Helical" evidence="6">
    <location>
        <begin position="141"/>
        <end position="159"/>
    </location>
</feature>
<feature type="transmembrane region" description="Helical" evidence="6">
    <location>
        <begin position="208"/>
        <end position="229"/>
    </location>
</feature>
<feature type="transmembrane region" description="Helical" evidence="6">
    <location>
        <begin position="270"/>
        <end position="291"/>
    </location>
</feature>
<feature type="domain" description="Major facilitator superfamily (MFS) profile" evidence="7">
    <location>
        <begin position="13"/>
        <end position="384"/>
    </location>
</feature>
<evidence type="ECO:0000256" key="1">
    <source>
        <dbReference type="ARBA" id="ARBA00004651"/>
    </source>
</evidence>
<dbReference type="InterPro" id="IPR011701">
    <property type="entry name" value="MFS"/>
</dbReference>
<dbReference type="Pfam" id="PF07690">
    <property type="entry name" value="MFS_1"/>
    <property type="match status" value="1"/>
</dbReference>
<dbReference type="GO" id="GO:0022857">
    <property type="term" value="F:transmembrane transporter activity"/>
    <property type="evidence" value="ECO:0007669"/>
    <property type="project" value="InterPro"/>
</dbReference>
<feature type="transmembrane region" description="Helical" evidence="6">
    <location>
        <begin position="241"/>
        <end position="263"/>
    </location>
</feature>
<dbReference type="EMBL" id="QUMQ01000001">
    <property type="protein sequence ID" value="REG01470.1"/>
    <property type="molecule type" value="Genomic_DNA"/>
</dbReference>
<keyword evidence="9" id="KW-1185">Reference proteome</keyword>
<feature type="transmembrane region" description="Helical" evidence="6">
    <location>
        <begin position="108"/>
        <end position="129"/>
    </location>
</feature>
<evidence type="ECO:0000256" key="4">
    <source>
        <dbReference type="ARBA" id="ARBA00022989"/>
    </source>
</evidence>
<feature type="transmembrane region" description="Helical" evidence="6">
    <location>
        <begin position="79"/>
        <end position="102"/>
    </location>
</feature>
<dbReference type="AlphaFoldDB" id="A0A3D9ZWR6"/>
<dbReference type="GO" id="GO:0005886">
    <property type="term" value="C:plasma membrane"/>
    <property type="evidence" value="ECO:0007669"/>
    <property type="project" value="UniProtKB-SubCell"/>
</dbReference>